<feature type="region of interest" description="Disordered" evidence="9">
    <location>
        <begin position="67"/>
        <end position="86"/>
    </location>
</feature>
<evidence type="ECO:0000256" key="2">
    <source>
        <dbReference type="ARBA" id="ARBA00012483"/>
    </source>
</evidence>
<evidence type="ECO:0000256" key="9">
    <source>
        <dbReference type="SAM" id="MobiDB-lite"/>
    </source>
</evidence>
<keyword evidence="12" id="KW-1185">Reference proteome</keyword>
<comment type="caution">
    <text evidence="11">The sequence shown here is derived from an EMBL/GenBank/DDBJ whole genome shotgun (WGS) entry which is preliminary data.</text>
</comment>
<dbReference type="AlphaFoldDB" id="A0A8T3BIB5"/>
<dbReference type="Gene3D" id="3.30.40.10">
    <property type="entry name" value="Zinc/RING finger domain, C3HC4 (zinc finger)"/>
    <property type="match status" value="1"/>
</dbReference>
<comment type="catalytic activity">
    <reaction evidence="1">
        <text>S-ubiquitinyl-[E2 ubiquitin-conjugating enzyme]-L-cysteine + [acceptor protein]-L-lysine = [E2 ubiquitin-conjugating enzyme]-L-cysteine + N(6)-ubiquitinyl-[acceptor protein]-L-lysine.</text>
        <dbReference type="EC" id="2.3.2.27"/>
    </reaction>
</comment>
<proteinExistence type="predicted"/>
<dbReference type="PANTHER" id="PTHR15710">
    <property type="entry name" value="E3 UBIQUITIN-PROTEIN LIGASE PRAJA"/>
    <property type="match status" value="1"/>
</dbReference>
<accession>A0A8T3BIB5</accession>
<dbReference type="PROSITE" id="PS50089">
    <property type="entry name" value="ZF_RING_2"/>
    <property type="match status" value="1"/>
</dbReference>
<dbReference type="EC" id="2.3.2.27" evidence="2"/>
<name>A0A8T3BIB5_DENNO</name>
<dbReference type="Pfam" id="PF14369">
    <property type="entry name" value="Zn_ribbon_19"/>
    <property type="match status" value="1"/>
</dbReference>
<feature type="compositionally biased region" description="Basic and acidic residues" evidence="9">
    <location>
        <begin position="315"/>
        <end position="335"/>
    </location>
</feature>
<protein>
    <recommendedName>
        <fullName evidence="2">RING-type E3 ubiquitin transferase</fullName>
        <ecNumber evidence="2">2.3.2.27</ecNumber>
    </recommendedName>
</protein>
<dbReference type="EMBL" id="JAGYWB010000009">
    <property type="protein sequence ID" value="KAI0511977.1"/>
    <property type="molecule type" value="Genomic_DNA"/>
</dbReference>
<dbReference type="SMR" id="A0A8T3BIB5"/>
<evidence type="ECO:0000256" key="3">
    <source>
        <dbReference type="ARBA" id="ARBA00022679"/>
    </source>
</evidence>
<dbReference type="InterPro" id="IPR001841">
    <property type="entry name" value="Znf_RING"/>
</dbReference>
<keyword evidence="5 8" id="KW-0863">Zinc-finger</keyword>
<dbReference type="GO" id="GO:0016567">
    <property type="term" value="P:protein ubiquitination"/>
    <property type="evidence" value="ECO:0007669"/>
    <property type="project" value="TreeGrafter"/>
</dbReference>
<organism evidence="11 12">
    <name type="scientific">Dendrobium nobile</name>
    <name type="common">Orchid</name>
    <dbReference type="NCBI Taxonomy" id="94219"/>
    <lineage>
        <taxon>Eukaryota</taxon>
        <taxon>Viridiplantae</taxon>
        <taxon>Streptophyta</taxon>
        <taxon>Embryophyta</taxon>
        <taxon>Tracheophyta</taxon>
        <taxon>Spermatophyta</taxon>
        <taxon>Magnoliopsida</taxon>
        <taxon>Liliopsida</taxon>
        <taxon>Asparagales</taxon>
        <taxon>Orchidaceae</taxon>
        <taxon>Epidendroideae</taxon>
        <taxon>Malaxideae</taxon>
        <taxon>Dendrobiinae</taxon>
        <taxon>Dendrobium</taxon>
    </lineage>
</organism>
<evidence type="ECO:0000256" key="8">
    <source>
        <dbReference type="PROSITE-ProRule" id="PRU00175"/>
    </source>
</evidence>
<keyword evidence="4" id="KW-0479">Metal-binding</keyword>
<feature type="region of interest" description="Disordered" evidence="9">
    <location>
        <begin position="304"/>
        <end position="345"/>
    </location>
</feature>
<keyword evidence="6" id="KW-0833">Ubl conjugation pathway</keyword>
<evidence type="ECO:0000256" key="4">
    <source>
        <dbReference type="ARBA" id="ARBA00022723"/>
    </source>
</evidence>
<dbReference type="Proteomes" id="UP000829196">
    <property type="component" value="Unassembled WGS sequence"/>
</dbReference>
<keyword evidence="7" id="KW-0862">Zinc</keyword>
<dbReference type="PANTHER" id="PTHR15710:SF22">
    <property type="entry name" value="RING-TYPE E3 UBIQUITIN TRANSFERASE"/>
    <property type="match status" value="1"/>
</dbReference>
<dbReference type="SMART" id="SM00184">
    <property type="entry name" value="RING"/>
    <property type="match status" value="1"/>
</dbReference>
<dbReference type="Pfam" id="PF13639">
    <property type="entry name" value="zf-RING_2"/>
    <property type="match status" value="1"/>
</dbReference>
<evidence type="ECO:0000313" key="12">
    <source>
        <dbReference type="Proteomes" id="UP000829196"/>
    </source>
</evidence>
<dbReference type="GO" id="GO:0008270">
    <property type="term" value="F:zinc ion binding"/>
    <property type="evidence" value="ECO:0007669"/>
    <property type="project" value="UniProtKB-KW"/>
</dbReference>
<evidence type="ECO:0000256" key="1">
    <source>
        <dbReference type="ARBA" id="ARBA00000900"/>
    </source>
</evidence>
<evidence type="ECO:0000256" key="5">
    <source>
        <dbReference type="ARBA" id="ARBA00022771"/>
    </source>
</evidence>
<dbReference type="InterPro" id="IPR013083">
    <property type="entry name" value="Znf_RING/FYVE/PHD"/>
</dbReference>
<dbReference type="FunFam" id="3.30.40.10:FF:000022">
    <property type="entry name" value="E3 ubiquitin-protein ligase RING1-like"/>
    <property type="match status" value="1"/>
</dbReference>
<dbReference type="GO" id="GO:0061630">
    <property type="term" value="F:ubiquitin protein ligase activity"/>
    <property type="evidence" value="ECO:0007669"/>
    <property type="project" value="UniProtKB-EC"/>
</dbReference>
<sequence length="345" mass="39432">MADAMTTSHWCHMCRQRVNPLLETELKCPFCDCGFVEEIAGREVAESEDVGSERAVSSWASVMMDMMGNPSRRSRSRRFSRIEDDDDDSDLERELESILWRRRRETDEDVWRTRMDEDDEDSDAENELESVLQRRRQNSAIHQLLRSLRDDFRSESDEPEMEREVERERESDSLVLINSFNEAVILEGSFDTDQNPNQESDSTTIGASIGDYFVGPGLEMLFQHLAENDPNCYGTPPAQKEAVDALPTVKLQENINCPVCLEDLEVGMQAKEMPCNHKFHKDCIFPWLELHSSCPVCRFQLPADESKDSSGSIVESRERGVSSDDGIRGGRDRSRTPPRTFSGTF</sequence>
<gene>
    <name evidence="11" type="ORF">KFK09_012611</name>
</gene>
<evidence type="ECO:0000259" key="10">
    <source>
        <dbReference type="PROSITE" id="PS50089"/>
    </source>
</evidence>
<keyword evidence="3" id="KW-0808">Transferase</keyword>
<evidence type="ECO:0000313" key="11">
    <source>
        <dbReference type="EMBL" id="KAI0511977.1"/>
    </source>
</evidence>
<dbReference type="GO" id="GO:0005737">
    <property type="term" value="C:cytoplasm"/>
    <property type="evidence" value="ECO:0007669"/>
    <property type="project" value="TreeGrafter"/>
</dbReference>
<dbReference type="InterPro" id="IPR039525">
    <property type="entry name" value="RNF126-like_zinc-ribbon"/>
</dbReference>
<evidence type="ECO:0000256" key="7">
    <source>
        <dbReference type="ARBA" id="ARBA00022833"/>
    </source>
</evidence>
<dbReference type="SUPFAM" id="SSF57850">
    <property type="entry name" value="RING/U-box"/>
    <property type="match status" value="1"/>
</dbReference>
<reference evidence="11" key="1">
    <citation type="journal article" date="2022" name="Front. Genet.">
        <title>Chromosome-Scale Assembly of the Dendrobium nobile Genome Provides Insights Into the Molecular Mechanism of the Biosynthesis of the Medicinal Active Ingredient of Dendrobium.</title>
        <authorList>
            <person name="Xu Q."/>
            <person name="Niu S.-C."/>
            <person name="Li K.-L."/>
            <person name="Zheng P.-J."/>
            <person name="Zhang X.-J."/>
            <person name="Jia Y."/>
            <person name="Liu Y."/>
            <person name="Niu Y.-X."/>
            <person name="Yu L.-H."/>
            <person name="Chen D.-F."/>
            <person name="Zhang G.-Q."/>
        </authorList>
    </citation>
    <scope>NUCLEOTIDE SEQUENCE</scope>
    <source>
        <tissue evidence="11">Leaf</tissue>
    </source>
</reference>
<evidence type="ECO:0000256" key="6">
    <source>
        <dbReference type="ARBA" id="ARBA00022786"/>
    </source>
</evidence>
<dbReference type="OrthoDB" id="21204at2759"/>
<feature type="domain" description="RING-type" evidence="10">
    <location>
        <begin position="257"/>
        <end position="298"/>
    </location>
</feature>